<evidence type="ECO:0000313" key="2">
    <source>
        <dbReference type="Proteomes" id="UP000282613"/>
    </source>
</evidence>
<protein>
    <submittedName>
        <fullName evidence="3">PH domain-containing protein</fullName>
    </submittedName>
</protein>
<evidence type="ECO:0000313" key="1">
    <source>
        <dbReference type="EMBL" id="VDK26902.1"/>
    </source>
</evidence>
<accession>A0A0R3W023</accession>
<organism evidence="3">
    <name type="scientific">Taenia asiatica</name>
    <name type="common">Asian tapeworm</name>
    <dbReference type="NCBI Taxonomy" id="60517"/>
    <lineage>
        <taxon>Eukaryota</taxon>
        <taxon>Metazoa</taxon>
        <taxon>Spiralia</taxon>
        <taxon>Lophotrochozoa</taxon>
        <taxon>Platyhelminthes</taxon>
        <taxon>Cestoda</taxon>
        <taxon>Eucestoda</taxon>
        <taxon>Cyclophyllidea</taxon>
        <taxon>Taeniidae</taxon>
        <taxon>Taenia</taxon>
    </lineage>
</organism>
<dbReference type="AlphaFoldDB" id="A0A0R3W023"/>
<reference evidence="3" key="1">
    <citation type="submission" date="2017-02" db="UniProtKB">
        <authorList>
            <consortium name="WormBaseParasite"/>
        </authorList>
    </citation>
    <scope>IDENTIFICATION</scope>
</reference>
<keyword evidence="2" id="KW-1185">Reference proteome</keyword>
<evidence type="ECO:0000313" key="3">
    <source>
        <dbReference type="WBParaSite" id="TASK_0000301701-mRNA-1"/>
    </source>
</evidence>
<sequence length="74" mass="8176">MDADGRYVFACDKAVKLSSWIQCATRHAYHLDERRWLSSVGCQTGKVQAILPTPFDGDDGREVCNANLGDTSEV</sequence>
<dbReference type="Proteomes" id="UP000282613">
    <property type="component" value="Unassembled WGS sequence"/>
</dbReference>
<proteinExistence type="predicted"/>
<dbReference type="EMBL" id="UYRS01004875">
    <property type="protein sequence ID" value="VDK26902.1"/>
    <property type="molecule type" value="Genomic_DNA"/>
</dbReference>
<gene>
    <name evidence="1" type="ORF">TASK_LOCUS3018</name>
</gene>
<dbReference type="OrthoDB" id="6246337at2759"/>
<dbReference type="WBParaSite" id="TASK_0000301701-mRNA-1">
    <property type="protein sequence ID" value="TASK_0000301701-mRNA-1"/>
    <property type="gene ID" value="TASK_0000301701"/>
</dbReference>
<name>A0A0R3W023_TAEAS</name>
<reference evidence="1 2" key="2">
    <citation type="submission" date="2018-11" db="EMBL/GenBank/DDBJ databases">
        <authorList>
            <consortium name="Pathogen Informatics"/>
        </authorList>
    </citation>
    <scope>NUCLEOTIDE SEQUENCE [LARGE SCALE GENOMIC DNA]</scope>
</reference>